<dbReference type="InterPro" id="IPR043519">
    <property type="entry name" value="NT_sf"/>
</dbReference>
<organism evidence="1 2">
    <name type="scientific">Yoonia maricola</name>
    <dbReference type="NCBI Taxonomy" id="420999"/>
    <lineage>
        <taxon>Bacteria</taxon>
        <taxon>Pseudomonadati</taxon>
        <taxon>Pseudomonadota</taxon>
        <taxon>Alphaproteobacteria</taxon>
        <taxon>Rhodobacterales</taxon>
        <taxon>Paracoccaceae</taxon>
        <taxon>Yoonia</taxon>
    </lineage>
</organism>
<sequence>MIKSRIQSTKELSELLEISFGISLDSLIKSPLISVAGDAYISGSLIDGFWNEKSDIDIYAFSDNPLSYDLCYDLGPNLPRARRKLVPDLQRVEVTYLPQNFDSVYGAYFDNYLTQESAPMALGPEAMEILHRFSTGVPLAAHGTFADRQARINRGALQQYFADVHLRRADSYLEDVVGALAEDDLINATTLTRCRIECVADSLLAQLGETNTRVEKWRWKKIARAFGVESDLWRSLYAITFPAVQKLSKSDIRTSLANANAFLTSQIGDLEGAA</sequence>
<protein>
    <recommendedName>
        <fullName evidence="3">Nucleotidyltransferase-like protein</fullName>
    </recommendedName>
</protein>
<evidence type="ECO:0000313" key="1">
    <source>
        <dbReference type="EMBL" id="PJI92916.1"/>
    </source>
</evidence>
<dbReference type="AlphaFoldDB" id="A0A2M8WQ01"/>
<name>A0A2M8WQ01_9RHOB</name>
<evidence type="ECO:0008006" key="3">
    <source>
        <dbReference type="Google" id="ProtNLM"/>
    </source>
</evidence>
<keyword evidence="2" id="KW-1185">Reference proteome</keyword>
<proteinExistence type="predicted"/>
<dbReference type="Proteomes" id="UP000228531">
    <property type="component" value="Unassembled WGS sequence"/>
</dbReference>
<accession>A0A2M8WQ01</accession>
<evidence type="ECO:0000313" key="2">
    <source>
        <dbReference type="Proteomes" id="UP000228531"/>
    </source>
</evidence>
<reference evidence="1 2" key="1">
    <citation type="submission" date="2017-11" db="EMBL/GenBank/DDBJ databases">
        <title>Genomic Encyclopedia of Archaeal and Bacterial Type Strains, Phase II (KMG-II): From Individual Species to Whole Genera.</title>
        <authorList>
            <person name="Goeker M."/>
        </authorList>
    </citation>
    <scope>NUCLEOTIDE SEQUENCE [LARGE SCALE GENOMIC DNA]</scope>
    <source>
        <strain evidence="1 2">DSM 29128</strain>
    </source>
</reference>
<dbReference type="SUPFAM" id="SSF81301">
    <property type="entry name" value="Nucleotidyltransferase"/>
    <property type="match status" value="1"/>
</dbReference>
<gene>
    <name evidence="1" type="ORF">BC777_1781</name>
</gene>
<dbReference type="EMBL" id="PGTY01000001">
    <property type="protein sequence ID" value="PJI92916.1"/>
    <property type="molecule type" value="Genomic_DNA"/>
</dbReference>
<comment type="caution">
    <text evidence="1">The sequence shown here is derived from an EMBL/GenBank/DDBJ whole genome shotgun (WGS) entry which is preliminary data.</text>
</comment>